<dbReference type="Proteomes" id="UP000619101">
    <property type="component" value="Unassembled WGS sequence"/>
</dbReference>
<proteinExistence type="predicted"/>
<sequence>MSKATTRNVLVMEFTDYFGQARSIRVADPKEDLTAATVESAMELFVNLNVFNSISLVGPGKVKGAKTVKTVTSNFDIVVS</sequence>
<reference evidence="1 2" key="1">
    <citation type="submission" date="2020-08" db="EMBL/GenBank/DDBJ databases">
        <title>A Genomic Blueprint of the Chicken Gut Microbiome.</title>
        <authorList>
            <person name="Gilroy R."/>
            <person name="Ravi A."/>
            <person name="Getino M."/>
            <person name="Pursley I."/>
            <person name="Horton D.L."/>
            <person name="Alikhan N.-F."/>
            <person name="Baker D."/>
            <person name="Gharbi K."/>
            <person name="Hall N."/>
            <person name="Watson M."/>
            <person name="Adriaenssens E.M."/>
            <person name="Foster-Nyarko E."/>
            <person name="Jarju S."/>
            <person name="Secka A."/>
            <person name="Antonio M."/>
            <person name="Oren A."/>
            <person name="Chaudhuri R."/>
            <person name="La Ragione R.M."/>
            <person name="Hildebrand F."/>
            <person name="Pallen M.J."/>
        </authorList>
    </citation>
    <scope>NUCLEOTIDE SEQUENCE [LARGE SCALE GENOMIC DNA]</scope>
    <source>
        <strain evidence="1 2">A46</strain>
    </source>
</reference>
<accession>A0ABR8Y3B6</accession>
<evidence type="ECO:0000313" key="1">
    <source>
        <dbReference type="EMBL" id="MBD8038699.1"/>
    </source>
</evidence>
<dbReference type="RefSeq" id="WP_191701762.1">
    <property type="nucleotide sequence ID" value="NZ_JACSPZ010000014.1"/>
</dbReference>
<name>A0ABR8Y3B6_9BACL</name>
<comment type="caution">
    <text evidence="1">The sequence shown here is derived from an EMBL/GenBank/DDBJ whole genome shotgun (WGS) entry which is preliminary data.</text>
</comment>
<dbReference type="Pfam" id="PF11148">
    <property type="entry name" value="DUF2922"/>
    <property type="match status" value="1"/>
</dbReference>
<dbReference type="InterPro" id="IPR021321">
    <property type="entry name" value="DUF2922"/>
</dbReference>
<dbReference type="EMBL" id="JACSPZ010000014">
    <property type="protein sequence ID" value="MBD8038699.1"/>
    <property type="molecule type" value="Genomic_DNA"/>
</dbReference>
<organism evidence="1 2">
    <name type="scientific">Solibacillus faecavium</name>
    <dbReference type="NCBI Taxonomy" id="2762221"/>
    <lineage>
        <taxon>Bacteria</taxon>
        <taxon>Bacillati</taxon>
        <taxon>Bacillota</taxon>
        <taxon>Bacilli</taxon>
        <taxon>Bacillales</taxon>
        <taxon>Caryophanaceae</taxon>
        <taxon>Solibacillus</taxon>
    </lineage>
</organism>
<protein>
    <submittedName>
        <fullName evidence="1">DUF2922 domain-containing protein</fullName>
    </submittedName>
</protein>
<gene>
    <name evidence="1" type="ORF">H9635_18300</name>
</gene>
<evidence type="ECO:0000313" key="2">
    <source>
        <dbReference type="Proteomes" id="UP000619101"/>
    </source>
</evidence>
<keyword evidence="2" id="KW-1185">Reference proteome</keyword>